<dbReference type="RefSeq" id="WP_011208175.1">
    <property type="nucleotide sequence ID" value="NZ_CAACYE020000001.1"/>
</dbReference>
<dbReference type="EMBL" id="LN868938">
    <property type="protein sequence ID" value="CRY77639.1"/>
    <property type="molecule type" value="Genomic_DNA"/>
</dbReference>
<dbReference type="AlphaFoldDB" id="A0A0H5NRG3"/>
<evidence type="ECO:0000313" key="3">
    <source>
        <dbReference type="Proteomes" id="UP000057820"/>
    </source>
</evidence>
<keyword evidence="1" id="KW-0732">Signal</keyword>
<feature type="chain" id="PRO_5041037899" description="DUF732 domain-containing protein" evidence="1">
    <location>
        <begin position="27"/>
        <end position="127"/>
    </location>
</feature>
<evidence type="ECO:0000313" key="2">
    <source>
        <dbReference type="EMBL" id="CRY77639.1"/>
    </source>
</evidence>
<evidence type="ECO:0008006" key="4">
    <source>
        <dbReference type="Google" id="ProtNLM"/>
    </source>
</evidence>
<name>A0A0H5NRG3_NOCFR</name>
<dbReference type="OMA" id="DEQAGHI"/>
<sequence>MTRTSAALAVSTTLFALLIAGCGDNADDAGAPGTSSSPAASAPAGSVPDTAKAGMFVVSYRSAFPKLAEGRSDAQIAELFTGTCSDITGGKSEDAVVDGIVERTGSGGTAATTEEARAIYTTAKYMC</sequence>
<reference evidence="3" key="1">
    <citation type="submission" date="2015-03" db="EMBL/GenBank/DDBJ databases">
        <authorList>
            <consortium name="Pathogen Informatics"/>
        </authorList>
    </citation>
    <scope>NUCLEOTIDE SEQUENCE [LARGE SCALE GENOMIC DNA]</scope>
    <source>
        <strain evidence="3">NCTC11134</strain>
    </source>
</reference>
<dbReference type="KEGG" id="nfr:ERS450000_02509"/>
<gene>
    <name evidence="2" type="ORF">ERS450000_02509</name>
</gene>
<dbReference type="GeneID" id="61132430"/>
<feature type="signal peptide" evidence="1">
    <location>
        <begin position="1"/>
        <end position="26"/>
    </location>
</feature>
<dbReference type="Proteomes" id="UP000057820">
    <property type="component" value="Chromosome 1"/>
</dbReference>
<protein>
    <recommendedName>
        <fullName evidence="4">DUF732 domain-containing protein</fullName>
    </recommendedName>
</protein>
<evidence type="ECO:0000256" key="1">
    <source>
        <dbReference type="SAM" id="SignalP"/>
    </source>
</evidence>
<dbReference type="PROSITE" id="PS51257">
    <property type="entry name" value="PROKAR_LIPOPROTEIN"/>
    <property type="match status" value="1"/>
</dbReference>
<organism evidence="2 3">
    <name type="scientific">Nocardia farcinica</name>
    <dbReference type="NCBI Taxonomy" id="37329"/>
    <lineage>
        <taxon>Bacteria</taxon>
        <taxon>Bacillati</taxon>
        <taxon>Actinomycetota</taxon>
        <taxon>Actinomycetes</taxon>
        <taxon>Mycobacteriales</taxon>
        <taxon>Nocardiaceae</taxon>
        <taxon>Nocardia</taxon>
    </lineage>
</organism>
<accession>A0A0H5NRG3</accession>
<proteinExistence type="predicted"/>